<dbReference type="SUPFAM" id="SSF161098">
    <property type="entry name" value="MetI-like"/>
    <property type="match status" value="1"/>
</dbReference>
<accession>A0A142BPE2</accession>
<dbReference type="CDD" id="cd06261">
    <property type="entry name" value="TM_PBP2"/>
    <property type="match status" value="1"/>
</dbReference>
<feature type="transmembrane region" description="Helical" evidence="11">
    <location>
        <begin position="97"/>
        <end position="118"/>
    </location>
</feature>
<geneLocation type="plasmid" evidence="14">
    <name>pSinB</name>
</geneLocation>
<evidence type="ECO:0000256" key="5">
    <source>
        <dbReference type="ARBA" id="ARBA00022448"/>
    </source>
</evidence>
<keyword evidence="14" id="KW-0614">Plasmid</keyword>
<evidence type="ECO:0000256" key="2">
    <source>
        <dbReference type="ARBA" id="ARBA00009306"/>
    </source>
</evidence>
<gene>
    <name evidence="12" type="primary">ugpE</name>
    <name evidence="14" type="ORF">pSinB_085</name>
</gene>
<keyword evidence="9 11" id="KW-0472">Membrane</keyword>
<dbReference type="GO" id="GO:0005886">
    <property type="term" value="C:plasma membrane"/>
    <property type="evidence" value="ECO:0007669"/>
    <property type="project" value="UniProtKB-SubCell"/>
</dbReference>
<organism evidence="14">
    <name type="scientific">Sinorhizobium sp. M14</name>
    <dbReference type="NCBI Taxonomy" id="430451"/>
    <lineage>
        <taxon>Bacteria</taxon>
        <taxon>Pseudomonadati</taxon>
        <taxon>Pseudomonadota</taxon>
        <taxon>Alphaproteobacteria</taxon>
        <taxon>Hyphomicrobiales</taxon>
        <taxon>Rhizobiaceae</taxon>
        <taxon>Sinorhizobium/Ensifer group</taxon>
        <taxon>Sinorhizobium</taxon>
    </lineage>
</organism>
<comment type="similarity">
    <text evidence="2 11">Belongs to the binding-protein-dependent transport system permease family.</text>
</comment>
<evidence type="ECO:0000259" key="13">
    <source>
        <dbReference type="PROSITE" id="PS50928"/>
    </source>
</evidence>
<feature type="transmembrane region" description="Helical" evidence="11">
    <location>
        <begin position="172"/>
        <end position="194"/>
    </location>
</feature>
<evidence type="ECO:0000256" key="8">
    <source>
        <dbReference type="ARBA" id="ARBA00022989"/>
    </source>
</evidence>
<comment type="subcellular location">
    <subcellularLocation>
        <location evidence="12">Cell inner membrane</location>
        <topology evidence="12">Multi-pass membrane protein</topology>
    </subcellularLocation>
    <subcellularLocation>
        <location evidence="1 11">Cell membrane</location>
        <topology evidence="1 11">Multi-pass membrane protein</topology>
    </subcellularLocation>
</comment>
<keyword evidence="7 11" id="KW-0812">Transmembrane</keyword>
<dbReference type="PANTHER" id="PTHR43744">
    <property type="entry name" value="ABC TRANSPORTER PERMEASE PROTEIN MG189-RELATED-RELATED"/>
    <property type="match status" value="1"/>
</dbReference>
<dbReference type="AlphaFoldDB" id="A0A142BPE2"/>
<evidence type="ECO:0000256" key="12">
    <source>
        <dbReference type="RuleBase" id="RU363056"/>
    </source>
</evidence>
<evidence type="ECO:0000256" key="11">
    <source>
        <dbReference type="RuleBase" id="RU363032"/>
    </source>
</evidence>
<proteinExistence type="inferred from homology"/>
<dbReference type="Pfam" id="PF00528">
    <property type="entry name" value="BPD_transp_1"/>
    <property type="match status" value="1"/>
</dbReference>
<comment type="subunit">
    <text evidence="3 12">The complex is composed of two ATP-binding proteins (UgpC), two transmembrane proteins (UgpA and UgpE) and a solute-binding protein (UgpB).</text>
</comment>
<feature type="transmembrane region" description="Helical" evidence="11">
    <location>
        <begin position="7"/>
        <end position="28"/>
    </location>
</feature>
<evidence type="ECO:0000256" key="6">
    <source>
        <dbReference type="ARBA" id="ARBA00022475"/>
    </source>
</evidence>
<dbReference type="RefSeq" id="WP_115422135.1">
    <property type="nucleotide sequence ID" value="NZ_KU140623.1"/>
</dbReference>
<evidence type="ECO:0000256" key="7">
    <source>
        <dbReference type="ARBA" id="ARBA00022692"/>
    </source>
</evidence>
<feature type="transmembrane region" description="Helical" evidence="11">
    <location>
        <begin position="130"/>
        <end position="151"/>
    </location>
</feature>
<dbReference type="InterPro" id="IPR000515">
    <property type="entry name" value="MetI-like"/>
</dbReference>
<dbReference type="Gene3D" id="1.10.3720.10">
    <property type="entry name" value="MetI-like"/>
    <property type="match status" value="1"/>
</dbReference>
<keyword evidence="8 11" id="KW-1133">Transmembrane helix</keyword>
<keyword evidence="12" id="KW-0997">Cell inner membrane</keyword>
<reference evidence="14" key="1">
    <citation type="submission" date="2015-11" db="EMBL/GenBank/DDBJ databases">
        <title>Molecular characterization of pSinB plasmid of arsenite oxidizing, metalotolerant Sinorhizobium sp. M14 - insight into the heavy metal resistome of sinorhizobial extrachromosomal replicons.</title>
        <authorList>
            <person name="Romaniuk K."/>
            <person name="Decewicz P."/>
            <person name="Mielnicki S."/>
            <person name="Sklodowska A."/>
            <person name="Dziewit L."/>
            <person name="Drewniak L."/>
        </authorList>
    </citation>
    <scope>NUCLEOTIDE SEQUENCE</scope>
    <source>
        <strain evidence="14">M14</strain>
        <plasmid evidence="14">pSinB</plasmid>
    </source>
</reference>
<feature type="transmembrane region" description="Helical" evidence="11">
    <location>
        <begin position="234"/>
        <end position="255"/>
    </location>
</feature>
<dbReference type="PROSITE" id="PS50928">
    <property type="entry name" value="ABC_TM1"/>
    <property type="match status" value="1"/>
</dbReference>
<evidence type="ECO:0000256" key="3">
    <source>
        <dbReference type="ARBA" id="ARBA00011557"/>
    </source>
</evidence>
<feature type="domain" description="ABC transmembrane type-1" evidence="13">
    <location>
        <begin position="62"/>
        <end position="255"/>
    </location>
</feature>
<protein>
    <recommendedName>
        <fullName evidence="4 12">sn-glycerol-3-phosphate transport system permease protein UgpE</fullName>
    </recommendedName>
</protein>
<keyword evidence="14" id="KW-0762">Sugar transport</keyword>
<sequence>MKPENPFLAGLALVAGLLFLSPVLYSIWISFQTADAYYAGEVGFTLDNYGRAVGQYNFARYLLNSLIVSGLVTVLGITLATMAAFAFARYSFRGGNLLFGATVATLMIPSHISLIPNYLSLAKVGLLDTYAGLILPAISNGFAAFFLRQYIRGIPKALDEAAYMDGAKPLQVLWRIIVPLSRPAIWSMALYIFMTEWNSYIWPLVAVGDQDLYTLQVGLARLYRINPGEGLVDWPLVMAASTITILPVLLGFLLVERHLVRGITMGAVK</sequence>
<keyword evidence="5 11" id="KW-0813">Transport</keyword>
<evidence type="ECO:0000313" key="14">
    <source>
        <dbReference type="EMBL" id="AMP34950.1"/>
    </source>
</evidence>
<dbReference type="PANTHER" id="PTHR43744:SF8">
    <property type="entry name" value="SN-GLYCEROL-3-PHOSPHATE TRANSPORT SYSTEM PERMEASE PROTEIN UGPE"/>
    <property type="match status" value="1"/>
</dbReference>
<evidence type="ECO:0000256" key="1">
    <source>
        <dbReference type="ARBA" id="ARBA00004651"/>
    </source>
</evidence>
<dbReference type="GO" id="GO:0055085">
    <property type="term" value="P:transmembrane transport"/>
    <property type="evidence" value="ECO:0007669"/>
    <property type="project" value="InterPro"/>
</dbReference>
<evidence type="ECO:0000256" key="9">
    <source>
        <dbReference type="ARBA" id="ARBA00023136"/>
    </source>
</evidence>
<keyword evidence="6 12" id="KW-1003">Cell membrane</keyword>
<dbReference type="EMBL" id="KU140623">
    <property type="protein sequence ID" value="AMP34950.1"/>
    <property type="molecule type" value="Genomic_DNA"/>
</dbReference>
<comment type="function">
    <text evidence="10 12">Part of the ABC transporter complex UgpBAEC involved in sn-glycerol-3-phosphate (G3P) import. Probably responsible for the translocation of the substrate across the membrane.</text>
</comment>
<evidence type="ECO:0000256" key="4">
    <source>
        <dbReference type="ARBA" id="ARBA00020515"/>
    </source>
</evidence>
<evidence type="ECO:0000256" key="10">
    <source>
        <dbReference type="ARBA" id="ARBA00037054"/>
    </source>
</evidence>
<name>A0A142BPE2_9HYPH</name>
<dbReference type="InterPro" id="IPR035906">
    <property type="entry name" value="MetI-like_sf"/>
</dbReference>
<feature type="transmembrane region" description="Helical" evidence="11">
    <location>
        <begin position="61"/>
        <end position="85"/>
    </location>
</feature>